<feature type="region of interest" description="Disordered" evidence="1">
    <location>
        <begin position="38"/>
        <end position="67"/>
    </location>
</feature>
<protein>
    <submittedName>
        <fullName evidence="2">Uncharacterized protein</fullName>
    </submittedName>
</protein>
<evidence type="ECO:0000256" key="1">
    <source>
        <dbReference type="SAM" id="MobiDB-lite"/>
    </source>
</evidence>
<name>A0A816HF60_9BILA</name>
<organism evidence="2 4">
    <name type="scientific">Didymodactylos carnosus</name>
    <dbReference type="NCBI Taxonomy" id="1234261"/>
    <lineage>
        <taxon>Eukaryota</taxon>
        <taxon>Metazoa</taxon>
        <taxon>Spiralia</taxon>
        <taxon>Gnathifera</taxon>
        <taxon>Rotifera</taxon>
        <taxon>Eurotatoria</taxon>
        <taxon>Bdelloidea</taxon>
        <taxon>Philodinida</taxon>
        <taxon>Philodinidae</taxon>
        <taxon>Didymodactylos</taxon>
    </lineage>
</organism>
<dbReference type="EMBL" id="CAJNOQ010072950">
    <property type="protein sequence ID" value="CAF1687760.1"/>
    <property type="molecule type" value="Genomic_DNA"/>
</dbReference>
<dbReference type="Proteomes" id="UP000681722">
    <property type="component" value="Unassembled WGS sequence"/>
</dbReference>
<evidence type="ECO:0000313" key="2">
    <source>
        <dbReference type="EMBL" id="CAF1687760.1"/>
    </source>
</evidence>
<accession>A0A816HF60</accession>
<sequence>MRGIEHGRQRAGIEDLAGLAGLRGQAGMRDRALVRRAAGPCQGASPDPRQRTAGDSAVAQGKAGICG</sequence>
<dbReference type="EMBL" id="CAJOBC010017559">
    <property type="protein sequence ID" value="CAF4033295.1"/>
    <property type="molecule type" value="Genomic_DNA"/>
</dbReference>
<comment type="caution">
    <text evidence="2">The sequence shown here is derived from an EMBL/GenBank/DDBJ whole genome shotgun (WGS) entry which is preliminary data.</text>
</comment>
<evidence type="ECO:0000313" key="3">
    <source>
        <dbReference type="EMBL" id="CAF4033295.1"/>
    </source>
</evidence>
<evidence type="ECO:0000313" key="4">
    <source>
        <dbReference type="Proteomes" id="UP000663829"/>
    </source>
</evidence>
<reference evidence="2" key="1">
    <citation type="submission" date="2021-02" db="EMBL/GenBank/DDBJ databases">
        <authorList>
            <person name="Nowell W R."/>
        </authorList>
    </citation>
    <scope>NUCLEOTIDE SEQUENCE</scope>
</reference>
<dbReference type="AlphaFoldDB" id="A0A816HF60"/>
<gene>
    <name evidence="2" type="ORF">GPM918_LOCUS46775</name>
    <name evidence="3" type="ORF">SRO942_LOCUS26634</name>
</gene>
<dbReference type="Proteomes" id="UP000663829">
    <property type="component" value="Unassembled WGS sequence"/>
</dbReference>
<proteinExistence type="predicted"/>
<feature type="non-terminal residue" evidence="2">
    <location>
        <position position="1"/>
    </location>
</feature>
<keyword evidence="4" id="KW-1185">Reference proteome</keyword>